<reference evidence="1 2" key="1">
    <citation type="submission" date="2018-06" db="EMBL/GenBank/DDBJ databases">
        <authorList>
            <consortium name="Pathogen Informatics"/>
            <person name="Doyle S."/>
        </authorList>
    </citation>
    <scope>NUCLEOTIDE SEQUENCE [LARGE SCALE GENOMIC DNA]</scope>
    <source>
        <strain evidence="1 2">NCTC13043</strain>
    </source>
</reference>
<proteinExistence type="predicted"/>
<sequence length="117" mass="12801">MDAIQWKGLSSLSESASTSEGAEVAFTVNFTPKLIPVKISINPVVSVSHSINRNNYALQDVDGDGYLDIVESDKEVNLKVTRSAIGRTNMLKSVTNSLAEPLHWTTNTSMPTYGSRW</sequence>
<name>A0A379GAK7_9BACT</name>
<protein>
    <submittedName>
        <fullName evidence="1">Uncharacterized protein</fullName>
    </submittedName>
</protein>
<dbReference type="AlphaFoldDB" id="A0A379GAK7"/>
<gene>
    <name evidence="1" type="ORF">NCTC13043_02440</name>
</gene>
<dbReference type="EMBL" id="UGTP01000004">
    <property type="protein sequence ID" value="SUC37941.1"/>
    <property type="molecule type" value="Genomic_DNA"/>
</dbReference>
<evidence type="ECO:0000313" key="1">
    <source>
        <dbReference type="EMBL" id="SUC37941.1"/>
    </source>
</evidence>
<dbReference type="Proteomes" id="UP000254235">
    <property type="component" value="Unassembled WGS sequence"/>
</dbReference>
<organism evidence="1 2">
    <name type="scientific">Prevotella pallens</name>
    <dbReference type="NCBI Taxonomy" id="60133"/>
    <lineage>
        <taxon>Bacteria</taxon>
        <taxon>Pseudomonadati</taxon>
        <taxon>Bacteroidota</taxon>
        <taxon>Bacteroidia</taxon>
        <taxon>Bacteroidales</taxon>
        <taxon>Prevotellaceae</taxon>
        <taxon>Prevotella</taxon>
    </lineage>
</organism>
<evidence type="ECO:0000313" key="2">
    <source>
        <dbReference type="Proteomes" id="UP000254235"/>
    </source>
</evidence>
<accession>A0A379GAK7</accession>